<dbReference type="EMBL" id="BAAAPE010000008">
    <property type="protein sequence ID" value="GAA2076961.1"/>
    <property type="molecule type" value="Genomic_DNA"/>
</dbReference>
<dbReference type="RefSeq" id="WP_344528648.1">
    <property type="nucleotide sequence ID" value="NZ_BAAAPE010000008.1"/>
</dbReference>
<gene>
    <name evidence="1" type="ORF">GCM10009801_32700</name>
</gene>
<organism evidence="1 2">
    <name type="scientific">Streptomyces albiaxialis</name>
    <dbReference type="NCBI Taxonomy" id="329523"/>
    <lineage>
        <taxon>Bacteria</taxon>
        <taxon>Bacillati</taxon>
        <taxon>Actinomycetota</taxon>
        <taxon>Actinomycetes</taxon>
        <taxon>Kitasatosporales</taxon>
        <taxon>Streptomycetaceae</taxon>
        <taxon>Streptomyces</taxon>
    </lineage>
</organism>
<sequence>MTAVFTAAYEGLTAEQARLYRLLGLYPGHSVDIGQAVCVAGADPETAQELLYALEDAELLEEGEDGRYRFLGEARDHARAQALHVESEAEREAVLERCVDYYVTGAAFADLAVMGERRLRVGGEAVRRPGAYDPFEGPDRRGHALGWLIVERLDALAVLRAAVEHGGMAHDAWQLAESLTALHLNHRLPEEWVSCCALGAEAAAADENPAAEARLRALLSRPLLDLGEEERARAELDRARELADATGDARLRAFVLGLDGRYWQASDPDRACAAYESSLALNEQAGDARGAALSRTFLGWGLCAAGQYEKAVPELRAAEEALRGLEDPRGMGRTLAVLGRALEGVGAHEDAVRAYEDAVNALRECQATHYEAEALEALAAWTAGPGEDEDAARVQLARALELDEEGGSPRADFLRELLAEH</sequence>
<evidence type="ECO:0000313" key="1">
    <source>
        <dbReference type="EMBL" id="GAA2076961.1"/>
    </source>
</evidence>
<evidence type="ECO:0008006" key="3">
    <source>
        <dbReference type="Google" id="ProtNLM"/>
    </source>
</evidence>
<proteinExistence type="predicted"/>
<comment type="caution">
    <text evidence="1">The sequence shown here is derived from an EMBL/GenBank/DDBJ whole genome shotgun (WGS) entry which is preliminary data.</text>
</comment>
<name>A0ABP5HMD6_9ACTN</name>
<dbReference type="Proteomes" id="UP001500016">
    <property type="component" value="Unassembled WGS sequence"/>
</dbReference>
<keyword evidence="2" id="KW-1185">Reference proteome</keyword>
<dbReference type="InterPro" id="IPR011990">
    <property type="entry name" value="TPR-like_helical_dom_sf"/>
</dbReference>
<reference evidence="2" key="1">
    <citation type="journal article" date="2019" name="Int. J. Syst. Evol. Microbiol.">
        <title>The Global Catalogue of Microorganisms (GCM) 10K type strain sequencing project: providing services to taxonomists for standard genome sequencing and annotation.</title>
        <authorList>
            <consortium name="The Broad Institute Genomics Platform"/>
            <consortium name="The Broad Institute Genome Sequencing Center for Infectious Disease"/>
            <person name="Wu L."/>
            <person name="Ma J."/>
        </authorList>
    </citation>
    <scope>NUCLEOTIDE SEQUENCE [LARGE SCALE GENOMIC DNA]</scope>
    <source>
        <strain evidence="2">JCM 15478</strain>
    </source>
</reference>
<accession>A0ABP5HMD6</accession>
<evidence type="ECO:0000313" key="2">
    <source>
        <dbReference type="Proteomes" id="UP001500016"/>
    </source>
</evidence>
<dbReference type="SUPFAM" id="SSF48452">
    <property type="entry name" value="TPR-like"/>
    <property type="match status" value="1"/>
</dbReference>
<dbReference type="Gene3D" id="1.25.40.10">
    <property type="entry name" value="Tetratricopeptide repeat domain"/>
    <property type="match status" value="1"/>
</dbReference>
<protein>
    <recommendedName>
        <fullName evidence="3">Tetratricopeptide repeat protein</fullName>
    </recommendedName>
</protein>